<name>A0ABY7LJT5_9BACT</name>
<protein>
    <submittedName>
        <fullName evidence="3">NAD-dependent epimerase/dehydratase family protein</fullName>
    </submittedName>
</protein>
<evidence type="ECO:0000259" key="2">
    <source>
        <dbReference type="Pfam" id="PF01370"/>
    </source>
</evidence>
<dbReference type="EMBL" id="CP114767">
    <property type="protein sequence ID" value="WBA40633.1"/>
    <property type="molecule type" value="Genomic_DNA"/>
</dbReference>
<dbReference type="Pfam" id="PF01370">
    <property type="entry name" value="Epimerase"/>
    <property type="match status" value="1"/>
</dbReference>
<keyword evidence="1" id="KW-0472">Membrane</keyword>
<dbReference type="InterPro" id="IPR001509">
    <property type="entry name" value="Epimerase_deHydtase"/>
</dbReference>
<keyword evidence="1" id="KW-0812">Transmembrane</keyword>
<reference evidence="3 4" key="1">
    <citation type="submission" date="2022-12" db="EMBL/GenBank/DDBJ databases">
        <title>Hymenobacter canadensis sp. nov. isolated from lake water of the Cambridge Bay, Canada.</title>
        <authorList>
            <person name="Kim W.H."/>
            <person name="Lee Y.M."/>
        </authorList>
    </citation>
    <scope>NUCLEOTIDE SEQUENCE [LARGE SCALE GENOMIC DNA]</scope>
    <source>
        <strain evidence="3 4">PAMC 29467</strain>
    </source>
</reference>
<feature type="transmembrane region" description="Helical" evidence="1">
    <location>
        <begin position="6"/>
        <end position="25"/>
    </location>
</feature>
<organism evidence="3 4">
    <name type="scientific">Hymenobacter canadensis</name>
    <dbReference type="NCBI Taxonomy" id="2999067"/>
    <lineage>
        <taxon>Bacteria</taxon>
        <taxon>Pseudomonadati</taxon>
        <taxon>Bacteroidota</taxon>
        <taxon>Cytophagia</taxon>
        <taxon>Cytophagales</taxon>
        <taxon>Hymenobacteraceae</taxon>
        <taxon>Hymenobacter</taxon>
    </lineage>
</organism>
<dbReference type="PANTHER" id="PTHR48079:SF6">
    <property type="entry name" value="NAD(P)-BINDING DOMAIN-CONTAINING PROTEIN-RELATED"/>
    <property type="match status" value="1"/>
</dbReference>
<feature type="domain" description="NAD-dependent epimerase/dehydratase" evidence="2">
    <location>
        <begin position="6"/>
        <end position="226"/>
    </location>
</feature>
<proteinExistence type="predicted"/>
<dbReference type="InterPro" id="IPR036291">
    <property type="entry name" value="NAD(P)-bd_dom_sf"/>
</dbReference>
<gene>
    <name evidence="3" type="ORF">O3303_12450</name>
</gene>
<dbReference type="Gene3D" id="3.40.50.720">
    <property type="entry name" value="NAD(P)-binding Rossmann-like Domain"/>
    <property type="match status" value="1"/>
</dbReference>
<keyword evidence="4" id="KW-1185">Reference proteome</keyword>
<dbReference type="RefSeq" id="WP_269558720.1">
    <property type="nucleotide sequence ID" value="NZ_CP114767.1"/>
</dbReference>
<dbReference type="SUPFAM" id="SSF51735">
    <property type="entry name" value="NAD(P)-binding Rossmann-fold domains"/>
    <property type="match status" value="1"/>
</dbReference>
<sequence>MKNSMIFVTGGSGLVGSFLIPALVARGVRVRALYRQQVPEIAGTESVEWVEGDLRDTTLLNTALEGVTHVFHCAGLVSYAPQDEEALLQVNVEGTAAVVDACLRQPGVRLCQVSSVAALGGGATETSVLPGSQPQVLDENTKWDLGAEHGAYATSKYLAELEVWRGVAEGLLAVIVCPSVILGPADWKRSSTRLFRYAWQQHRFYTPGSVNFVDVRDVVASMLYLTLDTQLTAERYVLSAGSLPLQEFLARAAACFGRRPPTVAVPDWAAEGIWRLEHLRSLLTGARPLITKDTARAGRRPLLYRAEKVQRATGLALRPLQETIAWCCAELQTRQQQAREPAAGN</sequence>
<keyword evidence="1" id="KW-1133">Transmembrane helix</keyword>
<dbReference type="Proteomes" id="UP001211005">
    <property type="component" value="Chromosome"/>
</dbReference>
<evidence type="ECO:0000313" key="3">
    <source>
        <dbReference type="EMBL" id="WBA40633.1"/>
    </source>
</evidence>
<dbReference type="PANTHER" id="PTHR48079">
    <property type="entry name" value="PROTEIN YEEZ"/>
    <property type="match status" value="1"/>
</dbReference>
<accession>A0ABY7LJT5</accession>
<evidence type="ECO:0000256" key="1">
    <source>
        <dbReference type="SAM" id="Phobius"/>
    </source>
</evidence>
<dbReference type="InterPro" id="IPR051783">
    <property type="entry name" value="NAD(P)-dependent_oxidoreduct"/>
</dbReference>
<evidence type="ECO:0000313" key="4">
    <source>
        <dbReference type="Proteomes" id="UP001211005"/>
    </source>
</evidence>